<dbReference type="EMBL" id="QXEC01000003">
    <property type="protein sequence ID" value="RIV40319.1"/>
    <property type="molecule type" value="Genomic_DNA"/>
</dbReference>
<proteinExistence type="predicted"/>
<evidence type="ECO:0000313" key="1">
    <source>
        <dbReference type="EMBL" id="RIV40319.1"/>
    </source>
</evidence>
<sequence>MYVTAPGRRSQTGTPVGHAAPLGLARAVHQVFGPGGPFGNDDHIYYPDLMRSYGTTCPSGAFEGRRNSFTDMLTAVLPRLRPYADGFDLAVLAAATPDSQPGFPMCHLSNLVPDAGLAFAVLDQGLVTAFTALQVLANRARRDGAGRLLLVAVDQSVLLHDLPVPQRLRVARDAVVVLAFDPVADGGRLYPPTSVPTVSRTPEAALTEVLAEQKPQVLVTGAGLAGRLPPVPDDTLVLSAPPGQPVTGVWQEVATRLPRWQVDGARVLVADHDADQERLATCLLDVPAAGRR</sequence>
<comment type="caution">
    <text evidence="1">The sequence shown here is derived from an EMBL/GenBank/DDBJ whole genome shotgun (WGS) entry which is preliminary data.</text>
</comment>
<reference evidence="1 2" key="1">
    <citation type="submission" date="2018-08" db="EMBL/GenBank/DDBJ databases">
        <title>Jishengella sp. nov., isolated from a root of Azadirachta indica A. Juss. var. siamensis Valenton.</title>
        <authorList>
            <person name="Kuncharoen N."/>
            <person name="Tanasupawat S."/>
            <person name="Kudo T."/>
            <person name="Ohkuma M."/>
        </authorList>
    </citation>
    <scope>NUCLEOTIDE SEQUENCE [LARGE SCALE GENOMIC DNA]</scope>
    <source>
        <strain evidence="1 2">AZ1-13</strain>
    </source>
</reference>
<evidence type="ECO:0000313" key="2">
    <source>
        <dbReference type="Proteomes" id="UP000283832"/>
    </source>
</evidence>
<name>A0A418MZT2_9ACTN</name>
<keyword evidence="2" id="KW-1185">Reference proteome</keyword>
<organism evidence="1 2">
    <name type="scientific">Micromonospora radicis</name>
    <dbReference type="NCBI Taxonomy" id="1894971"/>
    <lineage>
        <taxon>Bacteria</taxon>
        <taxon>Bacillati</taxon>
        <taxon>Actinomycetota</taxon>
        <taxon>Actinomycetes</taxon>
        <taxon>Micromonosporales</taxon>
        <taxon>Micromonosporaceae</taxon>
        <taxon>Micromonospora</taxon>
    </lineage>
</organism>
<protein>
    <submittedName>
        <fullName evidence="1">Uncharacterized protein</fullName>
    </submittedName>
</protein>
<dbReference type="OrthoDB" id="3368027at2"/>
<accession>A0A418MZT2</accession>
<dbReference type="RefSeq" id="WP_119573613.1">
    <property type="nucleotide sequence ID" value="NZ_QXEC01000003.1"/>
</dbReference>
<gene>
    <name evidence="1" type="ORF">D2L64_05625</name>
</gene>
<dbReference type="Proteomes" id="UP000283832">
    <property type="component" value="Unassembled WGS sequence"/>
</dbReference>
<dbReference type="AlphaFoldDB" id="A0A418MZT2"/>